<dbReference type="Proteomes" id="UP000502823">
    <property type="component" value="Unassembled WGS sequence"/>
</dbReference>
<keyword evidence="3" id="KW-1185">Reference proteome</keyword>
<evidence type="ECO:0000256" key="1">
    <source>
        <dbReference type="SAM" id="Phobius"/>
    </source>
</evidence>
<protein>
    <submittedName>
        <fullName evidence="2">Uncharacterized protein</fullName>
    </submittedName>
</protein>
<accession>A0A6L2PE83</accession>
<dbReference type="OrthoDB" id="6611212at2759"/>
<name>A0A6L2PE83_COPFO</name>
<keyword evidence="1" id="KW-0812">Transmembrane</keyword>
<organism evidence="2 3">
    <name type="scientific">Coptotermes formosanus</name>
    <name type="common">Formosan subterranean termite</name>
    <dbReference type="NCBI Taxonomy" id="36987"/>
    <lineage>
        <taxon>Eukaryota</taxon>
        <taxon>Metazoa</taxon>
        <taxon>Ecdysozoa</taxon>
        <taxon>Arthropoda</taxon>
        <taxon>Hexapoda</taxon>
        <taxon>Insecta</taxon>
        <taxon>Pterygota</taxon>
        <taxon>Neoptera</taxon>
        <taxon>Polyneoptera</taxon>
        <taxon>Dictyoptera</taxon>
        <taxon>Blattodea</taxon>
        <taxon>Blattoidea</taxon>
        <taxon>Termitoidae</taxon>
        <taxon>Rhinotermitidae</taxon>
        <taxon>Coptotermes</taxon>
    </lineage>
</organism>
<dbReference type="InterPro" id="IPR012464">
    <property type="entry name" value="DUF1676"/>
</dbReference>
<dbReference type="EMBL" id="BLKM01007458">
    <property type="protein sequence ID" value="GFG30706.1"/>
    <property type="molecule type" value="Genomic_DNA"/>
</dbReference>
<dbReference type="Pfam" id="PF07898">
    <property type="entry name" value="DUF1676"/>
    <property type="match status" value="1"/>
</dbReference>
<comment type="caution">
    <text evidence="2">The sequence shown here is derived from an EMBL/GenBank/DDBJ whole genome shotgun (WGS) entry which is preliminary data.</text>
</comment>
<sequence length="282" mass="31190">MVPGCDFTHRQSLLSIQIRTKISSPRCFSLGQTAGLLGDRPLNGLLVQSGCGHQLPVIYPSHQQVASHYSNLSVKTAANISEAKDLSSHSSTPEAKTTNSDSGYEMLQNEIQRHCNNLFTCVQLKMLMNVSDILRADRYDLAKNVVFERVTGGEDGNGISMVDLDSEKIKHSDKNFAYVTALLVQKTLDIFKTHTLNWNILPGMNIRIFRNLNYGGRMDVALEVEDKEPRTFGGPRKRLMLLLPLAYKLGVMTTMLGGLMVLMLKGLTISVILLILAVGNLL</sequence>
<feature type="transmembrane region" description="Helical" evidence="1">
    <location>
        <begin position="245"/>
        <end position="278"/>
    </location>
</feature>
<dbReference type="InParanoid" id="A0A6L2PE83"/>
<dbReference type="GO" id="GO:0016020">
    <property type="term" value="C:membrane"/>
    <property type="evidence" value="ECO:0007669"/>
    <property type="project" value="TreeGrafter"/>
</dbReference>
<gene>
    <name evidence="2" type="ORF">Cfor_07478</name>
</gene>
<proteinExistence type="predicted"/>
<keyword evidence="1" id="KW-0472">Membrane</keyword>
<feature type="non-terminal residue" evidence="2">
    <location>
        <position position="282"/>
    </location>
</feature>
<dbReference type="AlphaFoldDB" id="A0A6L2PE83"/>
<keyword evidence="1" id="KW-1133">Transmembrane helix</keyword>
<dbReference type="PANTHER" id="PTHR21879">
    <property type="entry name" value="FI03362P-RELATED-RELATED"/>
    <property type="match status" value="1"/>
</dbReference>
<evidence type="ECO:0000313" key="3">
    <source>
        <dbReference type="Proteomes" id="UP000502823"/>
    </source>
</evidence>
<evidence type="ECO:0000313" key="2">
    <source>
        <dbReference type="EMBL" id="GFG30706.1"/>
    </source>
</evidence>
<reference evidence="3" key="1">
    <citation type="submission" date="2020-01" db="EMBL/GenBank/DDBJ databases">
        <title>Draft genome sequence of the Termite Coptotermes fromosanus.</title>
        <authorList>
            <person name="Itakura S."/>
            <person name="Yosikawa Y."/>
            <person name="Umezawa K."/>
        </authorList>
    </citation>
    <scope>NUCLEOTIDE SEQUENCE [LARGE SCALE GENOMIC DNA]</scope>
</reference>